<dbReference type="EMBL" id="JAHLQT010020459">
    <property type="protein sequence ID" value="KAG7168213.1"/>
    <property type="molecule type" value="Genomic_DNA"/>
</dbReference>
<dbReference type="Proteomes" id="UP000747542">
    <property type="component" value="Unassembled WGS sequence"/>
</dbReference>
<dbReference type="InterPro" id="IPR007111">
    <property type="entry name" value="NACHT_NTPase"/>
</dbReference>
<dbReference type="Gene3D" id="3.40.50.300">
    <property type="entry name" value="P-loop containing nucleotide triphosphate hydrolases"/>
    <property type="match status" value="1"/>
</dbReference>
<protein>
    <submittedName>
        <fullName evidence="2">NACHT, LRR and PYD domains-containing protein 10-like 4</fullName>
    </submittedName>
</protein>
<accession>A0A8J5K5V0</accession>
<dbReference type="InterPro" id="IPR027417">
    <property type="entry name" value="P-loop_NTPase"/>
</dbReference>
<dbReference type="Pfam" id="PF05729">
    <property type="entry name" value="NACHT"/>
    <property type="match status" value="1"/>
</dbReference>
<dbReference type="PANTHER" id="PTHR46844:SF1">
    <property type="entry name" value="SLR5058 PROTEIN"/>
    <property type="match status" value="1"/>
</dbReference>
<feature type="domain" description="NACHT" evidence="1">
    <location>
        <begin position="316"/>
        <end position="434"/>
    </location>
</feature>
<organism evidence="2 3">
    <name type="scientific">Homarus americanus</name>
    <name type="common">American lobster</name>
    <dbReference type="NCBI Taxonomy" id="6706"/>
    <lineage>
        <taxon>Eukaryota</taxon>
        <taxon>Metazoa</taxon>
        <taxon>Ecdysozoa</taxon>
        <taxon>Arthropoda</taxon>
        <taxon>Crustacea</taxon>
        <taxon>Multicrustacea</taxon>
        <taxon>Malacostraca</taxon>
        <taxon>Eumalacostraca</taxon>
        <taxon>Eucarida</taxon>
        <taxon>Decapoda</taxon>
        <taxon>Pleocyemata</taxon>
        <taxon>Astacidea</taxon>
        <taxon>Nephropoidea</taxon>
        <taxon>Nephropidae</taxon>
        <taxon>Homarus</taxon>
    </lineage>
</organism>
<gene>
    <name evidence="2" type="primary">Nlrp10-L4</name>
    <name evidence="2" type="ORF">Hamer_G016855</name>
</gene>
<dbReference type="AlphaFoldDB" id="A0A8J5K5V0"/>
<proteinExistence type="predicted"/>
<reference evidence="2" key="1">
    <citation type="journal article" date="2021" name="Sci. Adv.">
        <title>The American lobster genome reveals insights on longevity, neural, and immune adaptations.</title>
        <authorList>
            <person name="Polinski J.M."/>
            <person name="Zimin A.V."/>
            <person name="Clark K.F."/>
            <person name="Kohn A.B."/>
            <person name="Sadowski N."/>
            <person name="Timp W."/>
            <person name="Ptitsyn A."/>
            <person name="Khanna P."/>
            <person name="Romanova D.Y."/>
            <person name="Williams P."/>
            <person name="Greenwood S.J."/>
            <person name="Moroz L.L."/>
            <person name="Walt D.R."/>
            <person name="Bodnar A.G."/>
        </authorList>
    </citation>
    <scope>NUCLEOTIDE SEQUENCE</scope>
    <source>
        <strain evidence="2">GMGI-L3</strain>
    </source>
</reference>
<evidence type="ECO:0000313" key="3">
    <source>
        <dbReference type="Proteomes" id="UP000747542"/>
    </source>
</evidence>
<name>A0A8J5K5V0_HOMAM</name>
<keyword evidence="3" id="KW-1185">Reference proteome</keyword>
<evidence type="ECO:0000313" key="2">
    <source>
        <dbReference type="EMBL" id="KAG7168213.1"/>
    </source>
</evidence>
<dbReference type="PANTHER" id="PTHR46844">
    <property type="entry name" value="SLR5058 PROTEIN"/>
    <property type="match status" value="1"/>
</dbReference>
<comment type="caution">
    <text evidence="2">The sequence shown here is derived from an EMBL/GenBank/DDBJ whole genome shotgun (WGS) entry which is preliminary data.</text>
</comment>
<dbReference type="SUPFAM" id="SSF52540">
    <property type="entry name" value="P-loop containing nucleoside triphosphate hydrolases"/>
    <property type="match status" value="1"/>
</dbReference>
<evidence type="ECO:0000259" key="1">
    <source>
        <dbReference type="PROSITE" id="PS50837"/>
    </source>
</evidence>
<dbReference type="PROSITE" id="PS50837">
    <property type="entry name" value="NACHT"/>
    <property type="match status" value="1"/>
</dbReference>
<sequence length="942" mass="107606">MDFVSWVVEGGPLVAVFLLVTLMPLTPALTTITNSLSTVTHSLTPALTTVTHSFIPQHANKLYKRVQKAGQKIVCDVVREIYASDRMNTANGMIPVAEYCKLININPVFDERHQHILMCNMMETDFDVFFGYDVLSKVCVHVYDELSAECNDDISKLCELVVEEVSSKTDISSSVESLRRTQRDIYKCISQVLQKDFSQNLAVAEAMLNYILETDLKCNEIYIAEESGISISNNTSPLVSKCYWELSERYEKLGDLNPRTWMTRENDATIKDSSVEYFQTEKIFTQLKILEGKRVIDMKDLLSVTRKVYGEVKVPKALLLHGLAGSGKTSLCRYLVHDWRKGGKEISALCHFDLVFFVEVRRVRSNRLREFFRDELMPTTCIGLESENIIPALKELDIIFVIDGYDETDKVSSELLEDIFAKFGEKRIIMTTRPELHMDAVCMARRHEVDYMSLEVCGFDVDKCQEFSKKVFSIMEENETECSNQTREFLECIHERGKLLGKYLTLPLTTALLILSWRHNPEVVNPSATATRIYQEFYHLLHKKLAERLSKDFIGVSELPDILDGLLLCLGEQAWTMVKEELSTVPDTLQKKIEIECEAKRIKVVELLSGFHMCHLPDDPDVWKLKVAFLHSSQRCYFAATFLAHCLHKKLLKIQDIGNQVNACLGLEQVLLFLTGHLALQNNLATSTVNDIFNVLKKIDFDPQNFDFWWHMFVESHRHPQVGAIIARDKLPHKHWQLDDANVVSALKLLSFTPVRLMSLSIDIPSTKEPHEIPSFLQVLQEVGQHLRKRQKKNVKVELHLRKHVMYDQKTSDDFLRALESWSDLTSFKGSFGEQPKGEELLVGSSSLRTMQIRVATLGAFTSLSNGLRKICKSVRSLHVTLALLHDCTVESLSELRHNGNLELTLMAMKDRQKEWLVSVVKTVGGRYMMAVGPTTLTYSYH</sequence>